<dbReference type="SUPFAM" id="SSF51126">
    <property type="entry name" value="Pectin lyase-like"/>
    <property type="match status" value="1"/>
</dbReference>
<evidence type="ECO:0000313" key="4">
    <source>
        <dbReference type="Proteomes" id="UP000238956"/>
    </source>
</evidence>
<proteinExistence type="predicted"/>
<reference evidence="3 4" key="2">
    <citation type="submission" date="2018-02" db="EMBL/GenBank/DDBJ databases">
        <title>Whole genome sequencing analysis of Streptococcus pluranimalium isolated from cattle infected mastitis in China.</title>
        <authorList>
            <person name="Zhang J.-R."/>
            <person name="Hu G.-Z."/>
        </authorList>
    </citation>
    <scope>NUCLEOTIDE SEQUENCE [LARGE SCALE GENOMIC DNA]</scope>
    <source>
        <strain evidence="3 4">TH11417</strain>
    </source>
</reference>
<keyword evidence="1" id="KW-0732">Signal</keyword>
<dbReference type="InterPro" id="IPR012334">
    <property type="entry name" value="Pectin_lyas_fold"/>
</dbReference>
<dbReference type="Gene3D" id="2.60.40.3760">
    <property type="match status" value="4"/>
</dbReference>
<evidence type="ECO:0000256" key="2">
    <source>
        <dbReference type="SAM" id="MobiDB-lite"/>
    </source>
</evidence>
<dbReference type="KEGG" id="splr:C0J00_03300"/>
<protein>
    <submittedName>
        <fullName evidence="3">Uncharacterized protein</fullName>
    </submittedName>
</protein>
<name>A0A2L0D339_9STRE</name>
<organism evidence="3 4">
    <name type="scientific">Streptococcus pluranimalium</name>
    <dbReference type="NCBI Taxonomy" id="82348"/>
    <lineage>
        <taxon>Bacteria</taxon>
        <taxon>Bacillati</taxon>
        <taxon>Bacillota</taxon>
        <taxon>Bacilli</taxon>
        <taxon>Lactobacillales</taxon>
        <taxon>Streptococcaceae</taxon>
        <taxon>Streptococcus</taxon>
    </lineage>
</organism>
<sequence length="945" mass="103563">MILLKKREVLKLNKRFYKSKKQWILAGITFAGLVLTPNVLAEDANTTAVSSSWVDTKNKPTVLSDLESLQSVSSTTIGSSIESSEIIQSESNFSEVSSTAVMNNDSDGQSELAPSSEAFSNNEVATKTEKTTVGNSLSASVEAASRLTSARTFSAPVTSENVKASQTNSTVAENKLVTATVSDKQISIQYHADKAVYDKVQFAVWGDDKGQNDLVWYTADNTGAAFVELSKHKEYGQYHIHTYGTKSGKMVGLNVMSIEVLKPQVNASVTKLSNGNYNVVVTNVPNEIVSIKVPVWSENNGQDDIIWYNATKTNDSTFVTEINTSRHKNDSSNYQAHIYGISSVTGGLIGLTTTSFINTVTSIQKANATVSVTNYSETKSEFNVNVIGNSNTKTIKSVSIAAWSEKNGQDDLKWYKPTVSNNKATATINIKDLSDTNDNYIVHVYTDYTDGSRVGTNLGTYRITKPQDPVASTSVTVSPVGQNKYSVTISNVPKNVSAVTVPIWSSDKGQDDLKWYSAVKQSNGDYKATFELVNHSNNIGTYYLHVYGKTTDGLKGLLATTYQVNDLEITKKAIYQKGQLVEIQSFATNDSTGKNLVNYQGKIGTVTNISKNTFNSIGGWEYSITYSDGSSSDHILEQDLRYVYQVALNTNNTSLENNRALQQAFNFAKTHKGATLYLPKGNFVVGSNISETDLGNVSEDNYIILSSDTKLRGHDEGTILQVDGTMLWFGLPTGKNPTDGVSNLTIDNINVIAKDLVNGDYFMVQMNHGNNIVVKNSSFTMVQRVDRHIFDFGGVQNATFTNNKFVGYAPSLTSVKSYPSGDLHSFYAEAIQLDRSNNQGSWDANMIKRLSPVDYMNFNAQEAFSNNIVISNNRFLPYYSNGKILAYAATIGQHSSQVGNVAVTNNYFEKLMTKRFTGSESWVMEAVHMQPKKGSKHIISGNVVV</sequence>
<dbReference type="Gene3D" id="2.160.20.10">
    <property type="entry name" value="Single-stranded right-handed beta-helix, Pectin lyase-like"/>
    <property type="match status" value="1"/>
</dbReference>
<dbReference type="InterPro" id="IPR013688">
    <property type="entry name" value="GBS_Bsp-like"/>
</dbReference>
<evidence type="ECO:0000313" key="3">
    <source>
        <dbReference type="EMBL" id="AUW96216.1"/>
    </source>
</evidence>
<reference evidence="3 4" key="1">
    <citation type="submission" date="2017-12" db="EMBL/GenBank/DDBJ databases">
        <authorList>
            <person name="Hurst M.R.H."/>
        </authorList>
    </citation>
    <scope>NUCLEOTIDE SEQUENCE [LARGE SCALE GENOMIC DNA]</scope>
    <source>
        <strain evidence="3 4">TH11417</strain>
    </source>
</reference>
<feature type="region of interest" description="Disordered" evidence="2">
    <location>
        <begin position="97"/>
        <end position="136"/>
    </location>
</feature>
<accession>A0A2L0D339</accession>
<gene>
    <name evidence="3" type="ORF">C0J00_03300</name>
</gene>
<keyword evidence="4" id="KW-1185">Reference proteome</keyword>
<dbReference type="Proteomes" id="UP000238956">
    <property type="component" value="Chromosome"/>
</dbReference>
<dbReference type="InterPro" id="IPR022263">
    <property type="entry name" value="KxYKxGKxW"/>
</dbReference>
<dbReference type="EMBL" id="CP025536">
    <property type="protein sequence ID" value="AUW96216.1"/>
    <property type="molecule type" value="Genomic_DNA"/>
</dbReference>
<dbReference type="AlphaFoldDB" id="A0A2L0D339"/>
<dbReference type="InterPro" id="IPR011050">
    <property type="entry name" value="Pectin_lyase_fold/virulence"/>
</dbReference>
<dbReference type="Pfam" id="PF08481">
    <property type="entry name" value="GBS_Bsp-like"/>
    <property type="match status" value="4"/>
</dbReference>
<dbReference type="NCBIfam" id="TIGR03715">
    <property type="entry name" value="KxYKxGKxW"/>
    <property type="match status" value="1"/>
</dbReference>
<evidence type="ECO:0000256" key="1">
    <source>
        <dbReference type="ARBA" id="ARBA00022729"/>
    </source>
</evidence>